<dbReference type="PANTHER" id="PTHR37900:SF5">
    <property type="entry name" value="OS02G0159250 PROTEIN"/>
    <property type="match status" value="1"/>
</dbReference>
<dbReference type="EMBL" id="JAZDWU010000002">
    <property type="protein sequence ID" value="KAL0010478.1"/>
    <property type="molecule type" value="Genomic_DNA"/>
</dbReference>
<gene>
    <name evidence="2" type="ORF">SO802_005586</name>
</gene>
<feature type="signal peptide" evidence="1">
    <location>
        <begin position="1"/>
        <end position="25"/>
    </location>
</feature>
<evidence type="ECO:0000313" key="3">
    <source>
        <dbReference type="Proteomes" id="UP001459277"/>
    </source>
</evidence>
<evidence type="ECO:0000313" key="2">
    <source>
        <dbReference type="EMBL" id="KAL0010478.1"/>
    </source>
</evidence>
<organism evidence="2 3">
    <name type="scientific">Lithocarpus litseifolius</name>
    <dbReference type="NCBI Taxonomy" id="425828"/>
    <lineage>
        <taxon>Eukaryota</taxon>
        <taxon>Viridiplantae</taxon>
        <taxon>Streptophyta</taxon>
        <taxon>Embryophyta</taxon>
        <taxon>Tracheophyta</taxon>
        <taxon>Spermatophyta</taxon>
        <taxon>Magnoliopsida</taxon>
        <taxon>eudicotyledons</taxon>
        <taxon>Gunneridae</taxon>
        <taxon>Pentapetalae</taxon>
        <taxon>rosids</taxon>
        <taxon>fabids</taxon>
        <taxon>Fagales</taxon>
        <taxon>Fagaceae</taxon>
        <taxon>Lithocarpus</taxon>
    </lineage>
</organism>
<feature type="chain" id="PRO_5043991086" evidence="1">
    <location>
        <begin position="26"/>
        <end position="101"/>
    </location>
</feature>
<dbReference type="AlphaFoldDB" id="A0AAW2DLL7"/>
<accession>A0AAW2DLL7</accession>
<keyword evidence="1" id="KW-0732">Signal</keyword>
<name>A0AAW2DLL7_9ROSI</name>
<sequence length="101" mass="11594">MTIMPLMFRSIVRLLTPLVSQPAASLTTLLYYSGLLPRNLNLERLVRTEFLDRENYMFHFLINMMSEVQILVTRIEFIKELQGLGLALEGLNTKLGLLGHT</sequence>
<dbReference type="PANTHER" id="PTHR37900">
    <property type="match status" value="1"/>
</dbReference>
<reference evidence="2 3" key="1">
    <citation type="submission" date="2024-01" db="EMBL/GenBank/DDBJ databases">
        <title>A telomere-to-telomere, gap-free genome of sweet tea (Lithocarpus litseifolius).</title>
        <authorList>
            <person name="Zhou J."/>
        </authorList>
    </citation>
    <scope>NUCLEOTIDE SEQUENCE [LARGE SCALE GENOMIC DNA]</scope>
    <source>
        <strain evidence="2">Zhou-2022a</strain>
        <tissue evidence="2">Leaf</tissue>
    </source>
</reference>
<evidence type="ECO:0000256" key="1">
    <source>
        <dbReference type="SAM" id="SignalP"/>
    </source>
</evidence>
<keyword evidence="3" id="KW-1185">Reference proteome</keyword>
<protein>
    <submittedName>
        <fullName evidence="2">Uncharacterized protein</fullName>
    </submittedName>
</protein>
<dbReference type="Proteomes" id="UP001459277">
    <property type="component" value="Unassembled WGS sequence"/>
</dbReference>
<comment type="caution">
    <text evidence="2">The sequence shown here is derived from an EMBL/GenBank/DDBJ whole genome shotgun (WGS) entry which is preliminary data.</text>
</comment>
<proteinExistence type="predicted"/>